<proteinExistence type="predicted"/>
<keyword evidence="1" id="KW-0880">Kelch repeat</keyword>
<gene>
    <name evidence="3" type="ORF">M569_07681</name>
</gene>
<organism evidence="3 4">
    <name type="scientific">Genlisea aurea</name>
    <dbReference type="NCBI Taxonomy" id="192259"/>
    <lineage>
        <taxon>Eukaryota</taxon>
        <taxon>Viridiplantae</taxon>
        <taxon>Streptophyta</taxon>
        <taxon>Embryophyta</taxon>
        <taxon>Tracheophyta</taxon>
        <taxon>Spermatophyta</taxon>
        <taxon>Magnoliopsida</taxon>
        <taxon>eudicotyledons</taxon>
        <taxon>Gunneridae</taxon>
        <taxon>Pentapetalae</taxon>
        <taxon>asterids</taxon>
        <taxon>lamiids</taxon>
        <taxon>Lamiales</taxon>
        <taxon>Lentibulariaceae</taxon>
        <taxon>Genlisea</taxon>
    </lineage>
</organism>
<evidence type="ECO:0000313" key="3">
    <source>
        <dbReference type="EMBL" id="EPS67095.1"/>
    </source>
</evidence>
<dbReference type="InterPro" id="IPR006652">
    <property type="entry name" value="Kelch_1"/>
</dbReference>
<dbReference type="SUPFAM" id="SSF117281">
    <property type="entry name" value="Kelch motif"/>
    <property type="match status" value="1"/>
</dbReference>
<dbReference type="OrthoDB" id="10251809at2759"/>
<protein>
    <submittedName>
        <fullName evidence="3">Uncharacterized protein</fullName>
    </submittedName>
</protein>
<dbReference type="EMBL" id="AUSU01003300">
    <property type="protein sequence ID" value="EPS67095.1"/>
    <property type="molecule type" value="Genomic_DNA"/>
</dbReference>
<dbReference type="AlphaFoldDB" id="S8CK73"/>
<keyword evidence="2" id="KW-0677">Repeat</keyword>
<dbReference type="Pfam" id="PF24681">
    <property type="entry name" value="Kelch_KLHDC2_KLHL20_DRC7"/>
    <property type="match status" value="1"/>
</dbReference>
<sequence>MFGFSKRRMKLGRLKVHLSDSSQGLRSPHRPAKRFSHTNVEGAVAENDDLNRQSSSAVSEFSHCTSGSSENWMVLSISGEKPTPRFNHAAAVVGNKMVVVGGESANGLLEDVQVLNFDRFSWIKASTKLYRSPNSLPLKIPACKGHTLVPWGKKVLLIGGKSEPVSEKTSVWALDVESECWSLIEAKGDIPIARCGHTVVRANSVLILFGGEDAKRRKLNDLHMFDLKSLTWLPLHCT</sequence>
<evidence type="ECO:0000313" key="4">
    <source>
        <dbReference type="Proteomes" id="UP000015453"/>
    </source>
</evidence>
<reference evidence="3 4" key="1">
    <citation type="journal article" date="2013" name="BMC Genomics">
        <title>The miniature genome of a carnivorous plant Genlisea aurea contains a low number of genes and short non-coding sequences.</title>
        <authorList>
            <person name="Leushkin E.V."/>
            <person name="Sutormin R.A."/>
            <person name="Nabieva E.R."/>
            <person name="Penin A.A."/>
            <person name="Kondrashov A.S."/>
            <person name="Logacheva M.D."/>
        </authorList>
    </citation>
    <scope>NUCLEOTIDE SEQUENCE [LARGE SCALE GENOMIC DNA]</scope>
</reference>
<evidence type="ECO:0000256" key="2">
    <source>
        <dbReference type="ARBA" id="ARBA00022737"/>
    </source>
</evidence>
<comment type="caution">
    <text evidence="3">The sequence shown here is derived from an EMBL/GenBank/DDBJ whole genome shotgun (WGS) entry which is preliminary data.</text>
</comment>
<dbReference type="InterPro" id="IPR015915">
    <property type="entry name" value="Kelch-typ_b-propeller"/>
</dbReference>
<dbReference type="Pfam" id="PF01344">
    <property type="entry name" value="Kelch_1"/>
    <property type="match status" value="1"/>
</dbReference>
<dbReference type="Proteomes" id="UP000015453">
    <property type="component" value="Unassembled WGS sequence"/>
</dbReference>
<evidence type="ECO:0000256" key="1">
    <source>
        <dbReference type="ARBA" id="ARBA00022441"/>
    </source>
</evidence>
<accession>S8CK73</accession>
<dbReference type="PANTHER" id="PTHR46093">
    <property type="entry name" value="ACYL-COA-BINDING DOMAIN-CONTAINING PROTEIN 5"/>
    <property type="match status" value="1"/>
</dbReference>
<name>S8CK73_9LAMI</name>
<dbReference type="PANTHER" id="PTHR46093:SF4">
    <property type="entry name" value="GALACTOSE OXIDASE_KELCH REPEAT SUPERFAMILY PROTEIN"/>
    <property type="match status" value="1"/>
</dbReference>
<dbReference type="Gene3D" id="2.120.10.80">
    <property type="entry name" value="Kelch-type beta propeller"/>
    <property type="match status" value="1"/>
</dbReference>
<keyword evidence="4" id="KW-1185">Reference proteome</keyword>